<dbReference type="Pfam" id="PF00116">
    <property type="entry name" value="COX2"/>
    <property type="match status" value="1"/>
</dbReference>
<keyword evidence="20" id="KW-1185">Reference proteome</keyword>
<keyword evidence="9 16" id="KW-1133">Transmembrane helix</keyword>
<feature type="transmembrane region" description="Helical" evidence="16">
    <location>
        <begin position="87"/>
        <end position="109"/>
    </location>
</feature>
<evidence type="ECO:0000313" key="20">
    <source>
        <dbReference type="Proteomes" id="UP001302329"/>
    </source>
</evidence>
<dbReference type="PROSITE" id="PS50999">
    <property type="entry name" value="COX2_TM"/>
    <property type="match status" value="1"/>
</dbReference>
<keyword evidence="5 14" id="KW-0812">Transmembrane</keyword>
<dbReference type="InterPro" id="IPR001505">
    <property type="entry name" value="Copper_CuA"/>
</dbReference>
<dbReference type="RefSeq" id="WP_323356300.1">
    <property type="nucleotide sequence ID" value="NZ_JAYGHY010000014.1"/>
</dbReference>
<feature type="domain" description="Cytochrome oxidase subunit II copper A binding" evidence="17">
    <location>
        <begin position="164"/>
        <end position="275"/>
    </location>
</feature>
<evidence type="ECO:0000256" key="1">
    <source>
        <dbReference type="ARBA" id="ARBA00004141"/>
    </source>
</evidence>
<dbReference type="Gene3D" id="1.10.287.90">
    <property type="match status" value="1"/>
</dbReference>
<evidence type="ECO:0000256" key="14">
    <source>
        <dbReference type="RuleBase" id="RU000456"/>
    </source>
</evidence>
<dbReference type="SUPFAM" id="SSF49503">
    <property type="entry name" value="Cupredoxins"/>
    <property type="match status" value="1"/>
</dbReference>
<comment type="function">
    <text evidence="12 15">Subunits I and II form the functional core of the enzyme complex. Electrons originating in cytochrome c are transferred via heme a and Cu(A) to the binuclear center formed by heme a3 and Cu(B).</text>
</comment>
<dbReference type="PRINTS" id="PR01166">
    <property type="entry name" value="CYCOXIDASEII"/>
</dbReference>
<dbReference type="InterPro" id="IPR002429">
    <property type="entry name" value="CcO_II-like_C"/>
</dbReference>
<dbReference type="PROSITE" id="PS50857">
    <property type="entry name" value="COX2_CUA"/>
    <property type="match status" value="1"/>
</dbReference>
<dbReference type="EC" id="7.1.1.9" evidence="15"/>
<evidence type="ECO:0000256" key="11">
    <source>
        <dbReference type="ARBA" id="ARBA00023136"/>
    </source>
</evidence>
<dbReference type="InterPro" id="IPR045187">
    <property type="entry name" value="CcO_II"/>
</dbReference>
<comment type="similarity">
    <text evidence="2 14">Belongs to the cytochrome c oxidase subunit 2 family.</text>
</comment>
<evidence type="ECO:0000256" key="10">
    <source>
        <dbReference type="ARBA" id="ARBA00023008"/>
    </source>
</evidence>
<organism evidence="19 20">
    <name type="scientific">Cyanobium gracile UHCC 0281</name>
    <dbReference type="NCBI Taxonomy" id="3110309"/>
    <lineage>
        <taxon>Bacteria</taxon>
        <taxon>Bacillati</taxon>
        <taxon>Cyanobacteriota</taxon>
        <taxon>Cyanophyceae</taxon>
        <taxon>Synechococcales</taxon>
        <taxon>Prochlorococcaceae</taxon>
        <taxon>Cyanobium</taxon>
    </lineage>
</organism>
<keyword evidence="3 14" id="KW-0813">Transport</keyword>
<evidence type="ECO:0000256" key="8">
    <source>
        <dbReference type="ARBA" id="ARBA00022982"/>
    </source>
</evidence>
<sequence>MPIPSSLVTLLVGMALVLSGLWVGYNVNLLPLDASANAPVYDSLFRVLFSIGTILFLGIVGLVVFSLVRFRRRAGDHTDGLAIEGNLLLEIVWTAIPAIVVLFVGIYSYDIYERMGGMSSLNDHSAMHRMPSMETMEASVTATEGGQEPSARVWGGIGTGAGETNVLPVEVTAMQFAFIFHYPEGDITSGELHVPNGRPVELRMKANDVIHAFWVPQFRLKQDVIPGQPTVLTFTPTKAGSYPIICAELCGPYHGGMRSTVVVHEPDAYDAWLLKNSPVTATVASAPSTPTA</sequence>
<keyword evidence="10 15" id="KW-0186">Copper</keyword>
<evidence type="ECO:0000256" key="5">
    <source>
        <dbReference type="ARBA" id="ARBA00022692"/>
    </source>
</evidence>
<dbReference type="InterPro" id="IPR008972">
    <property type="entry name" value="Cupredoxin"/>
</dbReference>
<evidence type="ECO:0000256" key="15">
    <source>
        <dbReference type="RuleBase" id="RU004024"/>
    </source>
</evidence>
<dbReference type="InterPro" id="IPR011759">
    <property type="entry name" value="Cyt_c_oxidase_su2_TM_dom"/>
</dbReference>
<reference evidence="19 20" key="1">
    <citation type="submission" date="2023-12" db="EMBL/GenBank/DDBJ databases">
        <title>Baltic Sea Cyanobacteria.</title>
        <authorList>
            <person name="Delbaje E."/>
            <person name="Fewer D.P."/>
            <person name="Shishido T.K."/>
        </authorList>
    </citation>
    <scope>NUCLEOTIDE SEQUENCE [LARGE SCALE GENOMIC DNA]</scope>
    <source>
        <strain evidence="19 20">UHCC 0281</strain>
    </source>
</reference>
<evidence type="ECO:0000259" key="17">
    <source>
        <dbReference type="PROSITE" id="PS50857"/>
    </source>
</evidence>
<keyword evidence="6 15" id="KW-0479">Metal-binding</keyword>
<evidence type="ECO:0000256" key="3">
    <source>
        <dbReference type="ARBA" id="ARBA00022448"/>
    </source>
</evidence>
<protein>
    <recommendedName>
        <fullName evidence="15">Cytochrome c oxidase subunit 2</fullName>
        <ecNumber evidence="15">7.1.1.9</ecNumber>
    </recommendedName>
</protein>
<evidence type="ECO:0000256" key="4">
    <source>
        <dbReference type="ARBA" id="ARBA00022660"/>
    </source>
</evidence>
<evidence type="ECO:0000256" key="12">
    <source>
        <dbReference type="ARBA" id="ARBA00024688"/>
    </source>
</evidence>
<dbReference type="Gene3D" id="2.60.40.420">
    <property type="entry name" value="Cupredoxins - blue copper proteins"/>
    <property type="match status" value="1"/>
</dbReference>
<dbReference type="Proteomes" id="UP001302329">
    <property type="component" value="Unassembled WGS sequence"/>
</dbReference>
<feature type="domain" description="Cytochrome oxidase subunit II transmembrane region profile" evidence="18">
    <location>
        <begin position="21"/>
        <end position="119"/>
    </location>
</feature>
<evidence type="ECO:0000259" key="18">
    <source>
        <dbReference type="PROSITE" id="PS50999"/>
    </source>
</evidence>
<evidence type="ECO:0000256" key="13">
    <source>
        <dbReference type="ARBA" id="ARBA00047816"/>
    </source>
</evidence>
<feature type="transmembrane region" description="Helical" evidence="16">
    <location>
        <begin position="7"/>
        <end position="25"/>
    </location>
</feature>
<feature type="transmembrane region" description="Helical" evidence="16">
    <location>
        <begin position="45"/>
        <end position="67"/>
    </location>
</feature>
<dbReference type="PROSITE" id="PS00078">
    <property type="entry name" value="COX2"/>
    <property type="match status" value="1"/>
</dbReference>
<keyword evidence="11 16" id="KW-0472">Membrane</keyword>
<dbReference type="InterPro" id="IPR036257">
    <property type="entry name" value="Cyt_c_oxidase_su2_TM_sf"/>
</dbReference>
<keyword evidence="8 14" id="KW-0249">Electron transport</keyword>
<keyword evidence="4 14" id="KW-0679">Respiratory chain</keyword>
<dbReference type="EMBL" id="JAYGHY010000014">
    <property type="protein sequence ID" value="MEA5442207.1"/>
    <property type="molecule type" value="Genomic_DNA"/>
</dbReference>
<dbReference type="SUPFAM" id="SSF81464">
    <property type="entry name" value="Cytochrome c oxidase subunit II-like, transmembrane region"/>
    <property type="match status" value="1"/>
</dbReference>
<evidence type="ECO:0000256" key="2">
    <source>
        <dbReference type="ARBA" id="ARBA00007866"/>
    </source>
</evidence>
<dbReference type="PANTHER" id="PTHR22888">
    <property type="entry name" value="CYTOCHROME C OXIDASE, SUBUNIT II"/>
    <property type="match status" value="1"/>
</dbReference>
<dbReference type="Pfam" id="PF02790">
    <property type="entry name" value="COX2_TM"/>
    <property type="match status" value="1"/>
</dbReference>
<proteinExistence type="inferred from homology"/>
<evidence type="ECO:0000256" key="9">
    <source>
        <dbReference type="ARBA" id="ARBA00022989"/>
    </source>
</evidence>
<evidence type="ECO:0000256" key="6">
    <source>
        <dbReference type="ARBA" id="ARBA00022723"/>
    </source>
</evidence>
<evidence type="ECO:0000256" key="16">
    <source>
        <dbReference type="SAM" id="Phobius"/>
    </source>
</evidence>
<keyword evidence="7" id="KW-1278">Translocase</keyword>
<name>A0ABU5SUK3_9CYAN</name>
<comment type="caution">
    <text evidence="19">The sequence shown here is derived from an EMBL/GenBank/DDBJ whole genome shotgun (WGS) entry which is preliminary data.</text>
</comment>
<evidence type="ECO:0000313" key="19">
    <source>
        <dbReference type="EMBL" id="MEA5442207.1"/>
    </source>
</evidence>
<evidence type="ECO:0000256" key="7">
    <source>
        <dbReference type="ARBA" id="ARBA00022967"/>
    </source>
</evidence>
<comment type="subcellular location">
    <subcellularLocation>
        <location evidence="14">Cell membrane</location>
        <topology evidence="14">Multi-pass membrane protein</topology>
    </subcellularLocation>
    <subcellularLocation>
        <location evidence="1">Membrane</location>
        <topology evidence="1">Multi-pass membrane protein</topology>
    </subcellularLocation>
</comment>
<comment type="catalytic activity">
    <reaction evidence="13 15">
        <text>4 Fe(II)-[cytochrome c] + O2 + 8 H(+)(in) = 4 Fe(III)-[cytochrome c] + 2 H2O + 4 H(+)(out)</text>
        <dbReference type="Rhea" id="RHEA:11436"/>
        <dbReference type="Rhea" id="RHEA-COMP:10350"/>
        <dbReference type="Rhea" id="RHEA-COMP:14399"/>
        <dbReference type="ChEBI" id="CHEBI:15377"/>
        <dbReference type="ChEBI" id="CHEBI:15378"/>
        <dbReference type="ChEBI" id="CHEBI:15379"/>
        <dbReference type="ChEBI" id="CHEBI:29033"/>
        <dbReference type="ChEBI" id="CHEBI:29034"/>
        <dbReference type="EC" id="7.1.1.9"/>
    </reaction>
</comment>
<dbReference type="PANTHER" id="PTHR22888:SF9">
    <property type="entry name" value="CYTOCHROME C OXIDASE SUBUNIT 2"/>
    <property type="match status" value="1"/>
</dbReference>
<dbReference type="CDD" id="cd13919">
    <property type="entry name" value="CuRO_HCO_II_like_5"/>
    <property type="match status" value="1"/>
</dbReference>
<gene>
    <name evidence="19" type="ORF">VB739_06550</name>
</gene>
<comment type="cofactor">
    <cofactor evidence="15">
        <name>Cu cation</name>
        <dbReference type="ChEBI" id="CHEBI:23378"/>
    </cofactor>
    <text evidence="15">Binds a copper A center.</text>
</comment>
<accession>A0ABU5SUK3</accession>